<feature type="binding site" evidence="12">
    <location>
        <position position="117"/>
    </location>
    <ligand>
        <name>Fe cation</name>
        <dbReference type="ChEBI" id="CHEBI:24875"/>
        <label>1</label>
    </ligand>
</feature>
<dbReference type="PANTHER" id="PTHR36541">
    <property type="entry name" value="SUPEROXIDE REDUCTASE-RELATED"/>
    <property type="match status" value="1"/>
</dbReference>
<feature type="binding site" evidence="12">
    <location>
        <position position="29"/>
    </location>
    <ligand>
        <name>Fe cation</name>
        <dbReference type="ChEBI" id="CHEBI:24875"/>
        <label>1</label>
    </ligand>
</feature>
<evidence type="ECO:0000256" key="2">
    <source>
        <dbReference type="ARBA" id="ARBA00005941"/>
    </source>
</evidence>
<organism evidence="15 16">
    <name type="scientific">Caproicibacterium amylolyticum</name>
    <dbReference type="NCBI Taxonomy" id="2766537"/>
    <lineage>
        <taxon>Bacteria</taxon>
        <taxon>Bacillati</taxon>
        <taxon>Bacillota</taxon>
        <taxon>Clostridia</taxon>
        <taxon>Eubacteriales</taxon>
        <taxon>Oscillospiraceae</taxon>
        <taxon>Caproicibacterium</taxon>
    </lineage>
</organism>
<evidence type="ECO:0000256" key="4">
    <source>
        <dbReference type="ARBA" id="ARBA00014839"/>
    </source>
</evidence>
<comment type="cofactor">
    <cofactor evidence="12">
        <name>Fe(3+)</name>
        <dbReference type="ChEBI" id="CHEBI:29034"/>
    </cofactor>
    <text evidence="12">Binds 1 Fe(3+) ion per subunit. The iron ion 1 is coordinated via 4 cysteine residues.</text>
</comment>
<name>A0A7G9WIF6_9FIRM</name>
<dbReference type="NCBIfam" id="TIGR00320">
    <property type="entry name" value="dfx_rbo"/>
    <property type="match status" value="1"/>
</dbReference>
<dbReference type="NCBIfam" id="TIGR00332">
    <property type="entry name" value="neela_ferrous"/>
    <property type="match status" value="1"/>
</dbReference>
<proteinExistence type="inferred from homology"/>
<dbReference type="InterPro" id="IPR002742">
    <property type="entry name" value="Desulfoferrodoxin_Fe-bd_dom"/>
</dbReference>
<comment type="cofactor">
    <cofactor evidence="12">
        <name>Fe(2+)</name>
        <dbReference type="ChEBI" id="CHEBI:29033"/>
    </cofactor>
    <text evidence="12">Binds 1 Fe(2+) ion per subunit. The iron ion 2 is coordinated via four histidines and one cysteine residue.</text>
</comment>
<feature type="binding site" evidence="12">
    <location>
        <position position="28"/>
    </location>
    <ligand>
        <name>Fe cation</name>
        <dbReference type="ChEBI" id="CHEBI:24875"/>
        <label>1</label>
    </ligand>
</feature>
<dbReference type="GO" id="GO:0019430">
    <property type="term" value="P:removal of superoxide radicals"/>
    <property type="evidence" value="ECO:0007669"/>
    <property type="project" value="InterPro"/>
</dbReference>
<keyword evidence="16" id="KW-1185">Reference proteome</keyword>
<comment type="function">
    <text evidence="9">Catalyzes the one-electron reduction of superoxide anion radical to hydrogen peroxide at a nonheme ferrous iron center. Plays a fundamental role in case of oxidative stress via its superoxide detoxification activity.</text>
</comment>
<gene>
    <name evidence="15" type="ORF">H6X83_02100</name>
</gene>
<evidence type="ECO:0000256" key="11">
    <source>
        <dbReference type="ARBA" id="ARBA00047448"/>
    </source>
</evidence>
<evidence type="ECO:0000256" key="7">
    <source>
        <dbReference type="ARBA" id="ARBA00022982"/>
    </source>
</evidence>
<dbReference type="CDD" id="cd00974">
    <property type="entry name" value="DSRD"/>
    <property type="match status" value="1"/>
</dbReference>
<evidence type="ECO:0000256" key="6">
    <source>
        <dbReference type="ARBA" id="ARBA00022723"/>
    </source>
</evidence>
<dbReference type="Proteomes" id="UP000516046">
    <property type="component" value="Chromosome"/>
</dbReference>
<dbReference type="NCBIfam" id="TIGR00319">
    <property type="entry name" value="desulf_FeS4"/>
    <property type="match status" value="1"/>
</dbReference>
<dbReference type="GO" id="GO:0050605">
    <property type="term" value="F:superoxide reductase activity"/>
    <property type="evidence" value="ECO:0007669"/>
    <property type="project" value="UniProtKB-EC"/>
</dbReference>
<dbReference type="Gene3D" id="2.60.40.730">
    <property type="entry name" value="SOR catalytic domain"/>
    <property type="match status" value="1"/>
</dbReference>
<feature type="binding site" evidence="12">
    <location>
        <position position="74"/>
    </location>
    <ligand>
        <name>Fe cation</name>
        <dbReference type="ChEBI" id="CHEBI:24875"/>
        <label>1</label>
    </ligand>
</feature>
<dbReference type="EC" id="1.15.1.2" evidence="3"/>
<dbReference type="InterPro" id="IPR051233">
    <property type="entry name" value="Desulfoferrodoxin_SOR"/>
</dbReference>
<dbReference type="PANTHER" id="PTHR36541:SF1">
    <property type="entry name" value="SUPEROXIDE REDUCTASE-RELATED"/>
    <property type="match status" value="1"/>
</dbReference>
<dbReference type="InterPro" id="IPR004462">
    <property type="entry name" value="Desulfoferrodoxin_N"/>
</dbReference>
<feature type="domain" description="Desulfoferrodoxin ferrous iron-binding" evidence="13">
    <location>
        <begin position="41"/>
        <end position="122"/>
    </location>
</feature>
<keyword evidence="7" id="KW-0249">Electron transport</keyword>
<comment type="similarity">
    <text evidence="2">Belongs to the desulfoferrodoxin family.</text>
</comment>
<dbReference type="Pfam" id="PF06397">
    <property type="entry name" value="Desulfoferrod_N"/>
    <property type="match status" value="1"/>
</dbReference>
<evidence type="ECO:0000313" key="15">
    <source>
        <dbReference type="EMBL" id="QNO18468.1"/>
    </source>
</evidence>
<feature type="binding site" evidence="12">
    <location>
        <position position="68"/>
    </location>
    <ligand>
        <name>Fe cation</name>
        <dbReference type="ChEBI" id="CHEBI:24875"/>
        <label>1</label>
    </ligand>
</feature>
<comment type="cofactor">
    <cofactor evidence="1">
        <name>Cu(2+)</name>
        <dbReference type="ChEBI" id="CHEBI:29036"/>
    </cofactor>
</comment>
<evidence type="ECO:0000313" key="16">
    <source>
        <dbReference type="Proteomes" id="UP000516046"/>
    </source>
</evidence>
<dbReference type="KEGG" id="caml:H6X83_02100"/>
<dbReference type="Gene3D" id="2.20.28.100">
    <property type="entry name" value="Desulphoferrodoxin, N-terminal domain"/>
    <property type="match status" value="1"/>
</dbReference>
<evidence type="ECO:0000259" key="13">
    <source>
        <dbReference type="Pfam" id="PF01880"/>
    </source>
</evidence>
<comment type="catalytic activity">
    <reaction evidence="11">
        <text>reduced [rubredoxin] + superoxide + 2 H(+) = oxidized [rubredoxin] + H2O2</text>
        <dbReference type="Rhea" id="RHEA:21324"/>
        <dbReference type="Rhea" id="RHEA-COMP:10302"/>
        <dbReference type="Rhea" id="RHEA-COMP:10303"/>
        <dbReference type="ChEBI" id="CHEBI:15378"/>
        <dbReference type="ChEBI" id="CHEBI:16240"/>
        <dbReference type="ChEBI" id="CHEBI:18421"/>
        <dbReference type="ChEBI" id="CHEBI:29033"/>
        <dbReference type="ChEBI" id="CHEBI:29034"/>
        <dbReference type="EC" id="1.15.1.2"/>
    </reaction>
</comment>
<evidence type="ECO:0000256" key="9">
    <source>
        <dbReference type="ARBA" id="ARBA00024690"/>
    </source>
</evidence>
<sequence length="124" mass="13649">MSIFNFYRCEKCGNIVALIEAGGGTLTCCGQAMTKLNANSTDAAQEKHVPVVTREDGKIKVAVGSTLHPMLPEHRIEWIALVADDKVEFKFLKPGEEPKAEFAQAESGTVYAYCNLHGLWKTDF</sequence>
<dbReference type="SUPFAM" id="SSF49367">
    <property type="entry name" value="Superoxide reductase-like"/>
    <property type="match status" value="1"/>
</dbReference>
<dbReference type="RefSeq" id="WP_212507530.1">
    <property type="nucleotide sequence ID" value="NZ_CP060696.1"/>
</dbReference>
<dbReference type="SUPFAM" id="SSF57802">
    <property type="entry name" value="Rubredoxin-like"/>
    <property type="match status" value="1"/>
</dbReference>
<dbReference type="InterPro" id="IPR004793">
    <property type="entry name" value="Desulfoferrodoxin_rbo"/>
</dbReference>
<feature type="binding site" evidence="12">
    <location>
        <position position="48"/>
    </location>
    <ligand>
        <name>Fe cation</name>
        <dbReference type="ChEBI" id="CHEBI:24875"/>
        <label>1</label>
    </ligand>
</feature>
<evidence type="ECO:0000256" key="5">
    <source>
        <dbReference type="ARBA" id="ARBA00022448"/>
    </source>
</evidence>
<reference evidence="15 16" key="1">
    <citation type="submission" date="2020-08" db="EMBL/GenBank/DDBJ databases">
        <authorList>
            <person name="Ren C."/>
            <person name="Gu Y."/>
            <person name="Xu Y."/>
        </authorList>
    </citation>
    <scope>NUCLEOTIDE SEQUENCE [LARGE SCALE GENOMIC DNA]</scope>
    <source>
        <strain evidence="15 16">LBM18003</strain>
    </source>
</reference>
<dbReference type="AlphaFoldDB" id="A0A7G9WIF6"/>
<feature type="binding site" evidence="12">
    <location>
        <position position="114"/>
    </location>
    <ligand>
        <name>Fe cation</name>
        <dbReference type="ChEBI" id="CHEBI:24875"/>
        <label>1</label>
    </ligand>
</feature>
<dbReference type="InterPro" id="IPR038094">
    <property type="entry name" value="Desulfoferrodoxin_N_sf"/>
</dbReference>
<evidence type="ECO:0000256" key="1">
    <source>
        <dbReference type="ARBA" id="ARBA00001973"/>
    </source>
</evidence>
<evidence type="ECO:0000256" key="12">
    <source>
        <dbReference type="PIRSR" id="PIRSR604793-1"/>
    </source>
</evidence>
<dbReference type="InterPro" id="IPR036073">
    <property type="entry name" value="Desulfoferrodoxin_Fe-bd_dom_sf"/>
</dbReference>
<feature type="domain" description="Desulfoferrodoxin N-terminal" evidence="14">
    <location>
        <begin position="6"/>
        <end position="36"/>
    </location>
</feature>
<keyword evidence="6 12" id="KW-0479">Metal-binding</keyword>
<keyword evidence="8 12" id="KW-0408">Iron</keyword>
<evidence type="ECO:0000256" key="3">
    <source>
        <dbReference type="ARBA" id="ARBA00012679"/>
    </source>
</evidence>
<keyword evidence="5" id="KW-0813">Transport</keyword>
<feature type="binding site" evidence="12">
    <location>
        <position position="9"/>
    </location>
    <ligand>
        <name>Fe cation</name>
        <dbReference type="ChEBI" id="CHEBI:24875"/>
        <label>1</label>
    </ligand>
</feature>
<evidence type="ECO:0000256" key="10">
    <source>
        <dbReference type="ARBA" id="ARBA00031398"/>
    </source>
</evidence>
<feature type="binding site" evidence="12">
    <location>
        <position position="12"/>
    </location>
    <ligand>
        <name>Fe cation</name>
        <dbReference type="ChEBI" id="CHEBI:24875"/>
        <label>1</label>
    </ligand>
</feature>
<evidence type="ECO:0000256" key="8">
    <source>
        <dbReference type="ARBA" id="ARBA00023004"/>
    </source>
</evidence>
<dbReference type="Pfam" id="PF01880">
    <property type="entry name" value="Desulfoferrodox"/>
    <property type="match status" value="1"/>
</dbReference>
<dbReference type="GO" id="GO:0005506">
    <property type="term" value="F:iron ion binding"/>
    <property type="evidence" value="ECO:0007669"/>
    <property type="project" value="InterPro"/>
</dbReference>
<dbReference type="EMBL" id="CP060696">
    <property type="protein sequence ID" value="QNO18468.1"/>
    <property type="molecule type" value="Genomic_DNA"/>
</dbReference>
<evidence type="ECO:0000259" key="14">
    <source>
        <dbReference type="Pfam" id="PF06397"/>
    </source>
</evidence>
<accession>A0A7G9WIF6</accession>
<protein>
    <recommendedName>
        <fullName evidence="4">Desulfoferrodoxin</fullName>
        <ecNumber evidence="3">1.15.1.2</ecNumber>
    </recommendedName>
    <alternativeName>
        <fullName evidence="10">Superoxide reductase</fullName>
    </alternativeName>
</protein>